<protein>
    <recommendedName>
        <fullName evidence="3">DUF7144 domain-containing protein</fullName>
    </recommendedName>
</protein>
<comment type="caution">
    <text evidence="4">The sequence shown here is derived from an EMBL/GenBank/DDBJ whole genome shotgun (WGS) entry which is preliminary data.</text>
</comment>
<keyword evidence="5" id="KW-1185">Reference proteome</keyword>
<organism evidence="4 5">
    <name type="scientific">Nocardia fusca</name>
    <dbReference type="NCBI Taxonomy" id="941183"/>
    <lineage>
        <taxon>Bacteria</taxon>
        <taxon>Bacillati</taxon>
        <taxon>Actinomycetota</taxon>
        <taxon>Actinomycetes</taxon>
        <taxon>Mycobacteriales</taxon>
        <taxon>Nocardiaceae</taxon>
        <taxon>Nocardia</taxon>
    </lineage>
</organism>
<gene>
    <name evidence="4" type="ORF">AB0H72_07935</name>
</gene>
<feature type="transmembrane region" description="Helical" evidence="2">
    <location>
        <begin position="129"/>
        <end position="148"/>
    </location>
</feature>
<evidence type="ECO:0000259" key="3">
    <source>
        <dbReference type="Pfam" id="PF23636"/>
    </source>
</evidence>
<dbReference type="EMBL" id="JBFAIH010000003">
    <property type="protein sequence ID" value="MEV0362617.1"/>
    <property type="molecule type" value="Genomic_DNA"/>
</dbReference>
<feature type="domain" description="DUF7144" evidence="3">
    <location>
        <begin position="38"/>
        <end position="149"/>
    </location>
</feature>
<keyword evidence="2" id="KW-1133">Transmembrane helix</keyword>
<evidence type="ECO:0000256" key="1">
    <source>
        <dbReference type="SAM" id="MobiDB-lite"/>
    </source>
</evidence>
<keyword evidence="2" id="KW-0812">Transmembrane</keyword>
<evidence type="ECO:0000313" key="4">
    <source>
        <dbReference type="EMBL" id="MEV0362617.1"/>
    </source>
</evidence>
<feature type="region of interest" description="Disordered" evidence="1">
    <location>
        <begin position="1"/>
        <end position="23"/>
    </location>
</feature>
<sequence>MTTDPAAPTSGRPGTTGAHAASTADNSTKQAVATGTSIAAAALLLVAGFITLFQGISAAAEDDVFVAGPNYVYELDLTSWGWIHIVFGVLLILAGLALMTGALWARIVAIGLAALSIIVNFLWIPWYPLWSILIIAIDIVIIWAIATWRPERV</sequence>
<dbReference type="Pfam" id="PF23636">
    <property type="entry name" value="DUF7144"/>
    <property type="match status" value="1"/>
</dbReference>
<name>A0ABV3F4P5_9NOCA</name>
<keyword evidence="2" id="KW-0472">Membrane</keyword>
<dbReference type="InterPro" id="IPR055568">
    <property type="entry name" value="DUF7144"/>
</dbReference>
<evidence type="ECO:0000256" key="2">
    <source>
        <dbReference type="SAM" id="Phobius"/>
    </source>
</evidence>
<dbReference type="Proteomes" id="UP001551658">
    <property type="component" value="Unassembled WGS sequence"/>
</dbReference>
<proteinExistence type="predicted"/>
<feature type="transmembrane region" description="Helical" evidence="2">
    <location>
        <begin position="38"/>
        <end position="60"/>
    </location>
</feature>
<evidence type="ECO:0000313" key="5">
    <source>
        <dbReference type="Proteomes" id="UP001551658"/>
    </source>
</evidence>
<feature type="transmembrane region" description="Helical" evidence="2">
    <location>
        <begin position="80"/>
        <end position="98"/>
    </location>
</feature>
<dbReference type="RefSeq" id="WP_357975435.1">
    <property type="nucleotide sequence ID" value="NZ_JBFAIH010000003.1"/>
</dbReference>
<feature type="transmembrane region" description="Helical" evidence="2">
    <location>
        <begin position="103"/>
        <end position="123"/>
    </location>
</feature>
<reference evidence="4 5" key="1">
    <citation type="submission" date="2024-06" db="EMBL/GenBank/DDBJ databases">
        <title>The Natural Products Discovery Center: Release of the First 8490 Sequenced Strains for Exploring Actinobacteria Biosynthetic Diversity.</title>
        <authorList>
            <person name="Kalkreuter E."/>
            <person name="Kautsar S.A."/>
            <person name="Yang D."/>
            <person name="Bader C.D."/>
            <person name="Teijaro C.N."/>
            <person name="Fluegel L."/>
            <person name="Davis C.M."/>
            <person name="Simpson J.R."/>
            <person name="Lauterbach L."/>
            <person name="Steele A.D."/>
            <person name="Gui C."/>
            <person name="Meng S."/>
            <person name="Li G."/>
            <person name="Viehrig K."/>
            <person name="Ye F."/>
            <person name="Su P."/>
            <person name="Kiefer A.F."/>
            <person name="Nichols A."/>
            <person name="Cepeda A.J."/>
            <person name="Yan W."/>
            <person name="Fan B."/>
            <person name="Jiang Y."/>
            <person name="Adhikari A."/>
            <person name="Zheng C.-J."/>
            <person name="Schuster L."/>
            <person name="Cowan T.M."/>
            <person name="Smanski M.J."/>
            <person name="Chevrette M.G."/>
            <person name="De Carvalho L.P.S."/>
            <person name="Shen B."/>
        </authorList>
    </citation>
    <scope>NUCLEOTIDE SEQUENCE [LARGE SCALE GENOMIC DNA]</scope>
    <source>
        <strain evidence="4 5">NPDC050671</strain>
    </source>
</reference>
<accession>A0ABV3F4P5</accession>